<evidence type="ECO:0000256" key="1">
    <source>
        <dbReference type="ARBA" id="ARBA00004651"/>
    </source>
</evidence>
<evidence type="ECO:0000256" key="2">
    <source>
        <dbReference type="ARBA" id="ARBA00022475"/>
    </source>
</evidence>
<evidence type="ECO:0000313" key="11">
    <source>
        <dbReference type="EMBL" id="TGG88432.1"/>
    </source>
</evidence>
<dbReference type="GO" id="GO:0005886">
    <property type="term" value="C:plasma membrane"/>
    <property type="evidence" value="ECO:0007669"/>
    <property type="project" value="UniProtKB-SubCell"/>
</dbReference>
<feature type="transmembrane region" description="Helical" evidence="7">
    <location>
        <begin position="370"/>
        <end position="390"/>
    </location>
</feature>
<dbReference type="Pfam" id="PF02687">
    <property type="entry name" value="FtsX"/>
    <property type="match status" value="1"/>
</dbReference>
<feature type="transmembrane region" description="Helical" evidence="7">
    <location>
        <begin position="20"/>
        <end position="39"/>
    </location>
</feature>
<protein>
    <submittedName>
        <fullName evidence="11">FtsX-like permease family protein</fullName>
    </submittedName>
    <submittedName>
        <fullName evidence="10">Putative ABC transport system permease protein</fullName>
    </submittedName>
</protein>
<dbReference type="PANTHER" id="PTHR30572:SF4">
    <property type="entry name" value="ABC TRANSPORTER PERMEASE YTRF"/>
    <property type="match status" value="1"/>
</dbReference>
<reference evidence="10 12" key="1">
    <citation type="submission" date="2016-10" db="EMBL/GenBank/DDBJ databases">
        <authorList>
            <person name="de Groot N.N."/>
        </authorList>
    </citation>
    <scope>NUCLEOTIDE SEQUENCE [LARGE SCALE GENOMIC DNA]</scope>
    <source>
        <strain evidence="10 12">WG14</strain>
    </source>
</reference>
<dbReference type="Proteomes" id="UP000297288">
    <property type="component" value="Unassembled WGS sequence"/>
</dbReference>
<keyword evidence="2" id="KW-1003">Cell membrane</keyword>
<gene>
    <name evidence="11" type="ORF">E4650_05150</name>
    <name evidence="10" type="ORF">SAMN04488588_0749</name>
</gene>
<comment type="subcellular location">
    <subcellularLocation>
        <location evidence="1">Cell membrane</location>
        <topology evidence="1">Multi-pass membrane protein</topology>
    </subcellularLocation>
</comment>
<comment type="similarity">
    <text evidence="6">Belongs to the ABC-4 integral membrane protein family.</text>
</comment>
<organism evidence="10 12">
    <name type="scientific">Geotoga petraea</name>
    <dbReference type="NCBI Taxonomy" id="28234"/>
    <lineage>
        <taxon>Bacteria</taxon>
        <taxon>Thermotogati</taxon>
        <taxon>Thermotogota</taxon>
        <taxon>Thermotogae</taxon>
        <taxon>Petrotogales</taxon>
        <taxon>Petrotogaceae</taxon>
        <taxon>Geotoga</taxon>
    </lineage>
</organism>
<evidence type="ECO:0000256" key="3">
    <source>
        <dbReference type="ARBA" id="ARBA00022692"/>
    </source>
</evidence>
<dbReference type="STRING" id="28234.SAMN04488588_0749"/>
<dbReference type="InterPro" id="IPR050250">
    <property type="entry name" value="Macrolide_Exporter_MacB"/>
</dbReference>
<dbReference type="OrthoDB" id="9770036at2"/>
<dbReference type="Pfam" id="PF12704">
    <property type="entry name" value="MacB_PCD"/>
    <property type="match status" value="1"/>
</dbReference>
<reference evidence="11 13" key="2">
    <citation type="submission" date="2019-04" db="EMBL/GenBank/DDBJ databases">
        <title>Draft genome sequence data and analysis of a Fermenting Bacterium, Geotoga petraea strain HO-Geo1, isolated from heavy-oil petroleum reservoir in Russia.</title>
        <authorList>
            <person name="Grouzdev D.S."/>
            <person name="Semenova E.M."/>
            <person name="Sokolova D.S."/>
            <person name="Tourova T.P."/>
            <person name="Poltaraus A.B."/>
            <person name="Nazina T.N."/>
        </authorList>
    </citation>
    <scope>NUCLEOTIDE SEQUENCE [LARGE SCALE GENOMIC DNA]</scope>
    <source>
        <strain evidence="11 13">HO-Geo1</strain>
    </source>
</reference>
<accession>A0A1G6K5V0</accession>
<name>A0A1G6K5V0_9BACT</name>
<dbReference type="GO" id="GO:0022857">
    <property type="term" value="F:transmembrane transporter activity"/>
    <property type="evidence" value="ECO:0007669"/>
    <property type="project" value="TreeGrafter"/>
</dbReference>
<evidence type="ECO:0000256" key="4">
    <source>
        <dbReference type="ARBA" id="ARBA00022989"/>
    </source>
</evidence>
<evidence type="ECO:0000259" key="9">
    <source>
        <dbReference type="Pfam" id="PF12704"/>
    </source>
</evidence>
<dbReference type="InterPro" id="IPR003838">
    <property type="entry name" value="ABC3_permease_C"/>
</dbReference>
<dbReference type="EMBL" id="FMYV01000002">
    <property type="protein sequence ID" value="SDC26303.1"/>
    <property type="molecule type" value="Genomic_DNA"/>
</dbReference>
<keyword evidence="3 7" id="KW-0812">Transmembrane</keyword>
<sequence>MEILRETIRSLVSNKMRTFLSMLGIIIGITSVIAVISLGQGTTQNLTDTVSSLGSNVLIITPGRTTIRAGTSSSNNTLTVNDANDIKNYAPSVKSTAPVLQGSFLLKNNDLNINSTLLSSNNDVFSILKLELSDGRFYNFEDIEQKRNVMVIGYEIANELFPNENPIGKNISVMQNVSNSFTRKINFEIIGVIKETGSKLLYNIDTTVLIPISTGDARLFQTNGNVPQILASAQSQELSNSAQIEIDTILYNKFGSESFNIMSQDAILDVIGNITGIMSFILVAIAAISLVVGGIGIMNIMLVSVSERTKEIGIKMAIGASRRRILFEFIFESIAITFIAGIIGIIFGILLSNGIASLAREYSLSALISWQSILSSFGISVAVGLFFGIYPANKASKLSPIEALRYE</sequence>
<dbReference type="PANTHER" id="PTHR30572">
    <property type="entry name" value="MEMBRANE COMPONENT OF TRANSPORTER-RELATED"/>
    <property type="match status" value="1"/>
</dbReference>
<dbReference type="RefSeq" id="WP_091402925.1">
    <property type="nucleotide sequence ID" value="NZ_FMYV01000002.1"/>
</dbReference>
<evidence type="ECO:0000256" key="6">
    <source>
        <dbReference type="ARBA" id="ARBA00038076"/>
    </source>
</evidence>
<evidence type="ECO:0000259" key="8">
    <source>
        <dbReference type="Pfam" id="PF02687"/>
    </source>
</evidence>
<keyword evidence="5 7" id="KW-0472">Membrane</keyword>
<evidence type="ECO:0000313" key="13">
    <source>
        <dbReference type="Proteomes" id="UP000297288"/>
    </source>
</evidence>
<keyword evidence="4 7" id="KW-1133">Transmembrane helix</keyword>
<proteinExistence type="inferred from homology"/>
<dbReference type="Proteomes" id="UP000199322">
    <property type="component" value="Unassembled WGS sequence"/>
</dbReference>
<feature type="transmembrane region" description="Helical" evidence="7">
    <location>
        <begin position="325"/>
        <end position="350"/>
    </location>
</feature>
<evidence type="ECO:0000313" key="10">
    <source>
        <dbReference type="EMBL" id="SDC26303.1"/>
    </source>
</evidence>
<evidence type="ECO:0000313" key="12">
    <source>
        <dbReference type="Proteomes" id="UP000199322"/>
    </source>
</evidence>
<feature type="domain" description="MacB-like periplasmic core" evidence="9">
    <location>
        <begin position="18"/>
        <end position="248"/>
    </location>
</feature>
<evidence type="ECO:0000256" key="7">
    <source>
        <dbReference type="SAM" id="Phobius"/>
    </source>
</evidence>
<dbReference type="EMBL" id="SRME01000002">
    <property type="protein sequence ID" value="TGG88432.1"/>
    <property type="molecule type" value="Genomic_DNA"/>
</dbReference>
<keyword evidence="12" id="KW-1185">Reference proteome</keyword>
<dbReference type="AlphaFoldDB" id="A0A1G6K5V0"/>
<feature type="transmembrane region" description="Helical" evidence="7">
    <location>
        <begin position="277"/>
        <end position="304"/>
    </location>
</feature>
<evidence type="ECO:0000256" key="5">
    <source>
        <dbReference type="ARBA" id="ARBA00023136"/>
    </source>
</evidence>
<feature type="domain" description="ABC3 transporter permease C-terminal" evidence="8">
    <location>
        <begin position="284"/>
        <end position="400"/>
    </location>
</feature>
<dbReference type="InterPro" id="IPR025857">
    <property type="entry name" value="MacB_PCD"/>
</dbReference>